<keyword evidence="1" id="KW-1133">Transmembrane helix</keyword>
<sequence length="102" mass="11311">MPLLAPVITLAATLPWQEAHGERESTGRFFGQWAVFVAMLGFFLWLAYQFALGAGMPEVAAAFAAFQPVETVCWITAGLFAAVAVTHRRRRPEQASLDNRMR</sequence>
<dbReference type="STRING" id="281362.AT959_20180"/>
<protein>
    <submittedName>
        <fullName evidence="2">Uncharacterized protein</fullName>
    </submittedName>
</protein>
<accession>A0A133XDV9</accession>
<comment type="caution">
    <text evidence="2">The sequence shown here is derived from an EMBL/GenBank/DDBJ whole genome shotgun (WGS) entry which is preliminary data.</text>
</comment>
<evidence type="ECO:0000313" key="2">
    <source>
        <dbReference type="EMBL" id="KXB29129.1"/>
    </source>
</evidence>
<dbReference type="AlphaFoldDB" id="A0A133XDV9"/>
<keyword evidence="1" id="KW-0812">Transmembrane</keyword>
<organism evidence="2 3">
    <name type="scientific">Dechloromonas denitrificans</name>
    <dbReference type="NCBI Taxonomy" id="281362"/>
    <lineage>
        <taxon>Bacteria</taxon>
        <taxon>Pseudomonadati</taxon>
        <taxon>Pseudomonadota</taxon>
        <taxon>Betaproteobacteria</taxon>
        <taxon>Rhodocyclales</taxon>
        <taxon>Azonexaceae</taxon>
        <taxon>Dechloromonas</taxon>
    </lineage>
</organism>
<proteinExistence type="predicted"/>
<evidence type="ECO:0000313" key="3">
    <source>
        <dbReference type="Proteomes" id="UP000070186"/>
    </source>
</evidence>
<name>A0A133XDV9_9RHOO</name>
<dbReference type="EMBL" id="LODL01000040">
    <property type="protein sequence ID" value="KXB29129.1"/>
    <property type="molecule type" value="Genomic_DNA"/>
</dbReference>
<feature type="transmembrane region" description="Helical" evidence="1">
    <location>
        <begin position="31"/>
        <end position="48"/>
    </location>
</feature>
<keyword evidence="3" id="KW-1185">Reference proteome</keyword>
<keyword evidence="1" id="KW-0472">Membrane</keyword>
<reference evidence="2 3" key="1">
    <citation type="submission" date="2015-12" db="EMBL/GenBank/DDBJ databases">
        <title>Nitrous oxide reduction kinetics distinguish bacteria harboring typical versus atypical NosZ.</title>
        <authorList>
            <person name="Yoon S."/>
            <person name="Nissen S."/>
            <person name="Park D."/>
            <person name="Sanford R.A."/>
            <person name="Loeffler F.E."/>
        </authorList>
    </citation>
    <scope>NUCLEOTIDE SEQUENCE [LARGE SCALE GENOMIC DNA]</scope>
    <source>
        <strain evidence="2 3">ATCC BAA-841</strain>
    </source>
</reference>
<dbReference type="Proteomes" id="UP000070186">
    <property type="component" value="Unassembled WGS sequence"/>
</dbReference>
<dbReference type="RefSeq" id="WP_066887479.1">
    <property type="nucleotide sequence ID" value="NZ_LODL01000040.1"/>
</dbReference>
<evidence type="ECO:0000256" key="1">
    <source>
        <dbReference type="SAM" id="Phobius"/>
    </source>
</evidence>
<gene>
    <name evidence="2" type="ORF">AT959_20180</name>
</gene>